<feature type="non-terminal residue" evidence="1">
    <location>
        <position position="143"/>
    </location>
</feature>
<accession>A0A1E4SX02</accession>
<dbReference type="InterPro" id="IPR027266">
    <property type="entry name" value="TrmE/GcvT-like"/>
</dbReference>
<dbReference type="EMBL" id="KV453859">
    <property type="protein sequence ID" value="ODV84016.1"/>
    <property type="molecule type" value="Genomic_DNA"/>
</dbReference>
<keyword evidence="2" id="KW-1185">Reference proteome</keyword>
<proteinExistence type="predicted"/>
<dbReference type="Proteomes" id="UP000094801">
    <property type="component" value="Unassembled WGS sequence"/>
</dbReference>
<dbReference type="SUPFAM" id="SSF103025">
    <property type="entry name" value="Folate-binding domain"/>
    <property type="match status" value="1"/>
</dbReference>
<protein>
    <submittedName>
        <fullName evidence="1">Uncharacterized protein</fullName>
    </submittedName>
</protein>
<organism evidence="1 2">
    <name type="scientific">[Candida] arabinofermentans NRRL YB-2248</name>
    <dbReference type="NCBI Taxonomy" id="983967"/>
    <lineage>
        <taxon>Eukaryota</taxon>
        <taxon>Fungi</taxon>
        <taxon>Dikarya</taxon>
        <taxon>Ascomycota</taxon>
        <taxon>Saccharomycotina</taxon>
        <taxon>Pichiomycetes</taxon>
        <taxon>Pichiales</taxon>
        <taxon>Pichiaceae</taxon>
        <taxon>Ogataea</taxon>
        <taxon>Ogataea/Candida clade</taxon>
    </lineage>
</organism>
<dbReference type="OrthoDB" id="191995at2759"/>
<dbReference type="PANTHER" id="PTHR22602">
    <property type="entry name" value="TRANSFERASE CAF17, MITOCHONDRIAL-RELATED"/>
    <property type="match status" value="1"/>
</dbReference>
<dbReference type="STRING" id="983967.A0A1E4SX02"/>
<evidence type="ECO:0000313" key="1">
    <source>
        <dbReference type="EMBL" id="ODV84016.1"/>
    </source>
</evidence>
<dbReference type="InterPro" id="IPR045179">
    <property type="entry name" value="YgfZ/GcvT"/>
</dbReference>
<evidence type="ECO:0000313" key="2">
    <source>
        <dbReference type="Proteomes" id="UP000094801"/>
    </source>
</evidence>
<dbReference type="PANTHER" id="PTHR22602:SF0">
    <property type="entry name" value="TRANSFERASE CAF17, MITOCHONDRIAL-RELATED"/>
    <property type="match status" value="1"/>
</dbReference>
<name>A0A1E4SX02_9ASCO</name>
<gene>
    <name evidence="1" type="ORF">CANARDRAFT_29470</name>
</gene>
<sequence>MNFIKNQLRYLSTKQQPNIPTSGIINLSTSKKLIQIKGEDSSKFLNGLVTIKLLPTLIKKNQTTISSKDLQNLENLKSLKLSEFEIENVNWGILHEDESYNDKSIERLGVRRDGRYCMLLNSKGRLMSDMFIYPTPILSNNNN</sequence>
<dbReference type="Gene3D" id="3.30.1360.120">
    <property type="entry name" value="Probable tRNA modification gtpase trme, domain 1"/>
    <property type="match status" value="1"/>
</dbReference>
<dbReference type="AlphaFoldDB" id="A0A1E4SX02"/>
<dbReference type="GO" id="GO:0016226">
    <property type="term" value="P:iron-sulfur cluster assembly"/>
    <property type="evidence" value="ECO:0007669"/>
    <property type="project" value="TreeGrafter"/>
</dbReference>
<reference evidence="2" key="1">
    <citation type="submission" date="2016-04" db="EMBL/GenBank/DDBJ databases">
        <title>Comparative genomics of biotechnologically important yeasts.</title>
        <authorList>
            <consortium name="DOE Joint Genome Institute"/>
            <person name="Riley R."/>
            <person name="Haridas S."/>
            <person name="Wolfe K.H."/>
            <person name="Lopes M.R."/>
            <person name="Hittinger C.T."/>
            <person name="Goker M."/>
            <person name="Salamov A."/>
            <person name="Wisecaver J."/>
            <person name="Long T.M."/>
            <person name="Aerts A.L."/>
            <person name="Barry K."/>
            <person name="Choi C."/>
            <person name="Clum A."/>
            <person name="Coughlan A.Y."/>
            <person name="Deshpande S."/>
            <person name="Douglass A.P."/>
            <person name="Hanson S.J."/>
            <person name="Klenk H.-P."/>
            <person name="Labutti K."/>
            <person name="Lapidus A."/>
            <person name="Lindquist E."/>
            <person name="Lipzen A."/>
            <person name="Meier-Kolthoff J.P."/>
            <person name="Ohm R.A."/>
            <person name="Otillar R.P."/>
            <person name="Pangilinan J."/>
            <person name="Peng Y."/>
            <person name="Rokas A."/>
            <person name="Rosa C.A."/>
            <person name="Scheuner C."/>
            <person name="Sibirny A.A."/>
            <person name="Slot J.C."/>
            <person name="Stielow J.B."/>
            <person name="Sun H."/>
            <person name="Kurtzman C.P."/>
            <person name="Blackwell M."/>
            <person name="Grigoriev I.V."/>
            <person name="Jeffries T.W."/>
        </authorList>
    </citation>
    <scope>NUCLEOTIDE SEQUENCE [LARGE SCALE GENOMIC DNA]</scope>
    <source>
        <strain evidence="2">NRRL YB-2248</strain>
    </source>
</reference>
<dbReference type="GO" id="GO:0005759">
    <property type="term" value="C:mitochondrial matrix"/>
    <property type="evidence" value="ECO:0007669"/>
    <property type="project" value="TreeGrafter"/>
</dbReference>